<gene>
    <name evidence="2" type="ORF">QE152_g36013</name>
</gene>
<proteinExistence type="predicted"/>
<sequence>MAVGDINSLLKIGNTVDFPKFLHLCVDNMLGKSVSIEKCSEDIEWTKDELKSVQLLIQTNFKNNILNNDGVFQFPFENLNETLRIAIEKCYEMRKDEIRQNLIRDNLLSRNIPLVENIDWKLKWVMGSSSTTTISEPLLQVDMHCAVGDEVKRKTVNFEMNLNQMDELINQLEIAKKSVELSNS</sequence>
<organism evidence="2 3">
    <name type="scientific">Popillia japonica</name>
    <name type="common">Japanese beetle</name>
    <dbReference type="NCBI Taxonomy" id="7064"/>
    <lineage>
        <taxon>Eukaryota</taxon>
        <taxon>Metazoa</taxon>
        <taxon>Ecdysozoa</taxon>
        <taxon>Arthropoda</taxon>
        <taxon>Hexapoda</taxon>
        <taxon>Insecta</taxon>
        <taxon>Pterygota</taxon>
        <taxon>Neoptera</taxon>
        <taxon>Endopterygota</taxon>
        <taxon>Coleoptera</taxon>
        <taxon>Polyphaga</taxon>
        <taxon>Scarabaeiformia</taxon>
        <taxon>Scarabaeidae</taxon>
        <taxon>Rutelinae</taxon>
        <taxon>Popillia</taxon>
    </lineage>
</organism>
<evidence type="ECO:0000259" key="1">
    <source>
        <dbReference type="PROSITE" id="PS51269"/>
    </source>
</evidence>
<name>A0AAW1IDP0_POPJA</name>
<comment type="caution">
    <text evidence="2">The sequence shown here is derived from an EMBL/GenBank/DDBJ whole genome shotgun (WGS) entry which is preliminary data.</text>
</comment>
<keyword evidence="3" id="KW-1185">Reference proteome</keyword>
<evidence type="ECO:0000313" key="3">
    <source>
        <dbReference type="Proteomes" id="UP001458880"/>
    </source>
</evidence>
<reference evidence="2 3" key="1">
    <citation type="journal article" date="2024" name="BMC Genomics">
        <title>De novo assembly and annotation of Popillia japonica's genome with initial clues to its potential as an invasive pest.</title>
        <authorList>
            <person name="Cucini C."/>
            <person name="Boschi S."/>
            <person name="Funari R."/>
            <person name="Cardaioli E."/>
            <person name="Iannotti N."/>
            <person name="Marturano G."/>
            <person name="Paoli F."/>
            <person name="Bruttini M."/>
            <person name="Carapelli A."/>
            <person name="Frati F."/>
            <person name="Nardi F."/>
        </authorList>
    </citation>
    <scope>NUCLEOTIDE SEQUENCE [LARGE SCALE GENOMIC DNA]</scope>
    <source>
        <strain evidence="2">DMR45628</strain>
    </source>
</reference>
<evidence type="ECO:0000313" key="2">
    <source>
        <dbReference type="EMBL" id="KAK9687767.1"/>
    </source>
</evidence>
<dbReference type="Pfam" id="PF07258">
    <property type="entry name" value="COMM_domain"/>
    <property type="match status" value="1"/>
</dbReference>
<dbReference type="PROSITE" id="PS51269">
    <property type="entry name" value="COMM"/>
    <property type="match status" value="1"/>
</dbReference>
<accession>A0AAW1IDP0</accession>
<dbReference type="AlphaFoldDB" id="A0AAW1IDP0"/>
<dbReference type="EMBL" id="JASPKY010000625">
    <property type="protein sequence ID" value="KAK9687767.1"/>
    <property type="molecule type" value="Genomic_DNA"/>
</dbReference>
<dbReference type="InterPro" id="IPR017920">
    <property type="entry name" value="COMM"/>
</dbReference>
<feature type="domain" description="COMM" evidence="1">
    <location>
        <begin position="114"/>
        <end position="183"/>
    </location>
</feature>
<protein>
    <submittedName>
        <fullName evidence="2">COMM domain</fullName>
    </submittedName>
</protein>
<dbReference type="Proteomes" id="UP001458880">
    <property type="component" value="Unassembled WGS sequence"/>
</dbReference>